<evidence type="ECO:0000313" key="3">
    <source>
        <dbReference type="Proteomes" id="UP000367825"/>
    </source>
</evidence>
<feature type="coiled-coil region" evidence="1">
    <location>
        <begin position="43"/>
        <end position="70"/>
    </location>
</feature>
<dbReference type="Proteomes" id="UP000367825">
    <property type="component" value="Unassembled WGS sequence"/>
</dbReference>
<keyword evidence="1" id="KW-0175">Coiled coil</keyword>
<dbReference type="RefSeq" id="WP_150557080.1">
    <property type="nucleotide sequence ID" value="NZ_CABPSC010000018.1"/>
</dbReference>
<dbReference type="AlphaFoldDB" id="A0A5E4XG76"/>
<keyword evidence="3" id="KW-1185">Reference proteome</keyword>
<dbReference type="OrthoDB" id="8942007at2"/>
<evidence type="ECO:0000313" key="2">
    <source>
        <dbReference type="EMBL" id="VVE35384.1"/>
    </source>
</evidence>
<sequence length="230" mass="25273">MYVVDFALTAIERMDGPAPAGPVVLREALVRLRDETRQRTAWLEQARAERDSALETRARAERNARTLRETTLAQARELARREAAANAQAARQAAVMQAVDWLVDEALLERKIVCSLERRIAQTLTQALTNFVESQDVGARIAQRVARALPSLVREGALVLRVPPAQREAVATALRGADIVLACEPDETLAGHQARLESEWVTVCLDLEADLAAVVERLQRNGPSLEVANG</sequence>
<organism evidence="2 3">
    <name type="scientific">Pandoraea nosoerga</name>
    <dbReference type="NCBI Taxonomy" id="2508296"/>
    <lineage>
        <taxon>Bacteria</taxon>
        <taxon>Pseudomonadati</taxon>
        <taxon>Pseudomonadota</taxon>
        <taxon>Betaproteobacteria</taxon>
        <taxon>Burkholderiales</taxon>
        <taxon>Burkholderiaceae</taxon>
        <taxon>Pandoraea</taxon>
    </lineage>
</organism>
<dbReference type="EMBL" id="CABPSC010000018">
    <property type="protein sequence ID" value="VVE35384.1"/>
    <property type="molecule type" value="Genomic_DNA"/>
</dbReference>
<proteinExistence type="predicted"/>
<protein>
    <submittedName>
        <fullName evidence="2">Type III secretion system apparatus protein</fullName>
    </submittedName>
</protein>
<gene>
    <name evidence="2" type="ORF">PNO31109_03857</name>
</gene>
<accession>A0A5E4XG76</accession>
<reference evidence="2 3" key="1">
    <citation type="submission" date="2019-08" db="EMBL/GenBank/DDBJ databases">
        <authorList>
            <person name="Peeters C."/>
        </authorList>
    </citation>
    <scope>NUCLEOTIDE SEQUENCE [LARGE SCALE GENOMIC DNA]</scope>
    <source>
        <strain evidence="2 3">LMG 31109</strain>
    </source>
</reference>
<name>A0A5E4XG76_9BURK</name>
<evidence type="ECO:0000256" key="1">
    <source>
        <dbReference type="SAM" id="Coils"/>
    </source>
</evidence>